<dbReference type="GO" id="GO:0016887">
    <property type="term" value="F:ATP hydrolysis activity"/>
    <property type="evidence" value="ECO:0007669"/>
    <property type="project" value="InterPro"/>
</dbReference>
<evidence type="ECO:0000259" key="7">
    <source>
        <dbReference type="PROSITE" id="PS50929"/>
    </source>
</evidence>
<accession>A0A8S2VTL4</accession>
<dbReference type="Pfam" id="PF00664">
    <property type="entry name" value="ABC_membrane"/>
    <property type="match status" value="1"/>
</dbReference>
<feature type="transmembrane region" description="Helical" evidence="5">
    <location>
        <begin position="141"/>
        <end position="163"/>
    </location>
</feature>
<dbReference type="InterPro" id="IPR011527">
    <property type="entry name" value="ABC1_TM_dom"/>
</dbReference>
<name>A0A8S2VTL4_9BILA</name>
<dbReference type="SUPFAM" id="SSF52540">
    <property type="entry name" value="P-loop containing nucleoside triphosphate hydrolases"/>
    <property type="match status" value="1"/>
</dbReference>
<evidence type="ECO:0000256" key="4">
    <source>
        <dbReference type="ARBA" id="ARBA00023136"/>
    </source>
</evidence>
<dbReference type="GO" id="GO:0005524">
    <property type="term" value="F:ATP binding"/>
    <property type="evidence" value="ECO:0007669"/>
    <property type="project" value="InterPro"/>
</dbReference>
<dbReference type="InterPro" id="IPR027417">
    <property type="entry name" value="P-loop_NTPase"/>
</dbReference>
<dbReference type="SUPFAM" id="SSF90123">
    <property type="entry name" value="ABC transporter transmembrane region"/>
    <property type="match status" value="1"/>
</dbReference>
<sequence>NITYCDFNSIRQVSVKLFNNIDHMSKGIGFEFSVLLTALLSAVCCVIVALIINWQLTLIILCTAPFAIAGSFFSKLTAKESKNELDMYSQAGEIVQEVFSSIRTAISLNGGKFEEKRYEKKLQATHWSSVRKGSVFGLLTGWVYLVAYIIYALGFSCGLFIMHDEGRKKFSFSDLFVIVVALARIVSYAAFVSPFFQSLEESRGALPPVFLLIDEERKRSINEAQILDDASTDDEDIDINGDIQFENVSFAYPTRSDVLALQDLTLTARVGEITALVGSNGSGGIHDRFTTERNLKQLRQKTGVVNQEPILFDTTIYENICLGKTSATRVEIETAARQANAHDFIVQLPDKYETIVGERGSQLSGGEKQRVALTRALIKQPSVLLLDEATSALDGASEKITGRTTIVIAHRLATIQDAQRIYVLANGRVIEQGTHETLMAQKESRYCELMKAQQSERKDIDIDDTTDAAQMDDNNQKKISEHVRYHNGSEIEEEDKASLVKNHQPVLWRLLLMNSPELVIIIIGCVSCLITGVSQSIYVVLLAEAITVSFFSHIKRSPYK</sequence>
<dbReference type="AlphaFoldDB" id="A0A8S2VTL4"/>
<evidence type="ECO:0000256" key="2">
    <source>
        <dbReference type="ARBA" id="ARBA00022692"/>
    </source>
</evidence>
<feature type="transmembrane region" description="Helical" evidence="5">
    <location>
        <begin position="175"/>
        <end position="196"/>
    </location>
</feature>
<dbReference type="InterPro" id="IPR036640">
    <property type="entry name" value="ABC1_TM_sf"/>
</dbReference>
<dbReference type="PANTHER" id="PTHR43394:SF1">
    <property type="entry name" value="ATP-BINDING CASSETTE SUB-FAMILY B MEMBER 10, MITOCHONDRIAL"/>
    <property type="match status" value="1"/>
</dbReference>
<reference evidence="8" key="1">
    <citation type="submission" date="2021-02" db="EMBL/GenBank/DDBJ databases">
        <authorList>
            <person name="Nowell W R."/>
        </authorList>
    </citation>
    <scope>NUCLEOTIDE SEQUENCE</scope>
</reference>
<dbReference type="EMBL" id="CAJOBI010059181">
    <property type="protein sequence ID" value="CAF4408030.1"/>
    <property type="molecule type" value="Genomic_DNA"/>
</dbReference>
<proteinExistence type="predicted"/>
<dbReference type="PROSITE" id="PS50929">
    <property type="entry name" value="ABC_TM1F"/>
    <property type="match status" value="1"/>
</dbReference>
<dbReference type="GO" id="GO:0015421">
    <property type="term" value="F:ABC-type oligopeptide transporter activity"/>
    <property type="evidence" value="ECO:0007669"/>
    <property type="project" value="TreeGrafter"/>
</dbReference>
<feature type="transmembrane region" description="Helical" evidence="5">
    <location>
        <begin position="58"/>
        <end position="78"/>
    </location>
</feature>
<dbReference type="Pfam" id="PF00005">
    <property type="entry name" value="ABC_tran"/>
    <property type="match status" value="1"/>
</dbReference>
<keyword evidence="2 5" id="KW-0812">Transmembrane</keyword>
<dbReference type="Gene3D" id="1.20.1560.10">
    <property type="entry name" value="ABC transporter type 1, transmembrane domain"/>
    <property type="match status" value="2"/>
</dbReference>
<comment type="caution">
    <text evidence="8">The sequence shown here is derived from an EMBL/GenBank/DDBJ whole genome shotgun (WGS) entry which is preliminary data.</text>
</comment>
<dbReference type="InterPro" id="IPR039421">
    <property type="entry name" value="Type_1_exporter"/>
</dbReference>
<feature type="transmembrane region" description="Helical" evidence="5">
    <location>
        <begin position="32"/>
        <end position="52"/>
    </location>
</feature>
<comment type="subcellular location">
    <subcellularLocation>
        <location evidence="1">Membrane</location>
        <topology evidence="1">Multi-pass membrane protein</topology>
    </subcellularLocation>
</comment>
<dbReference type="PROSITE" id="PS50893">
    <property type="entry name" value="ABC_TRANSPORTER_2"/>
    <property type="match status" value="1"/>
</dbReference>
<evidence type="ECO:0000313" key="8">
    <source>
        <dbReference type="EMBL" id="CAF4408030.1"/>
    </source>
</evidence>
<evidence type="ECO:0000313" key="9">
    <source>
        <dbReference type="Proteomes" id="UP000676336"/>
    </source>
</evidence>
<feature type="non-terminal residue" evidence="8">
    <location>
        <position position="1"/>
    </location>
</feature>
<gene>
    <name evidence="8" type="ORF">SMN809_LOCUS30760</name>
</gene>
<keyword evidence="3 5" id="KW-1133">Transmembrane helix</keyword>
<organism evidence="8 9">
    <name type="scientific">Rotaria magnacalcarata</name>
    <dbReference type="NCBI Taxonomy" id="392030"/>
    <lineage>
        <taxon>Eukaryota</taxon>
        <taxon>Metazoa</taxon>
        <taxon>Spiralia</taxon>
        <taxon>Gnathifera</taxon>
        <taxon>Rotifera</taxon>
        <taxon>Eurotatoria</taxon>
        <taxon>Bdelloidea</taxon>
        <taxon>Philodinida</taxon>
        <taxon>Philodinidae</taxon>
        <taxon>Rotaria</taxon>
    </lineage>
</organism>
<dbReference type="InterPro" id="IPR003439">
    <property type="entry name" value="ABC_transporter-like_ATP-bd"/>
</dbReference>
<evidence type="ECO:0000256" key="5">
    <source>
        <dbReference type="SAM" id="Phobius"/>
    </source>
</evidence>
<dbReference type="GO" id="GO:0016020">
    <property type="term" value="C:membrane"/>
    <property type="evidence" value="ECO:0007669"/>
    <property type="project" value="UniProtKB-SubCell"/>
</dbReference>
<evidence type="ECO:0000256" key="1">
    <source>
        <dbReference type="ARBA" id="ARBA00004141"/>
    </source>
</evidence>
<protein>
    <submittedName>
        <fullName evidence="8">Uncharacterized protein</fullName>
    </submittedName>
</protein>
<evidence type="ECO:0000256" key="3">
    <source>
        <dbReference type="ARBA" id="ARBA00022989"/>
    </source>
</evidence>
<dbReference type="PANTHER" id="PTHR43394">
    <property type="entry name" value="ATP-DEPENDENT PERMEASE MDL1, MITOCHONDRIAL"/>
    <property type="match status" value="1"/>
</dbReference>
<dbReference type="Proteomes" id="UP000676336">
    <property type="component" value="Unassembled WGS sequence"/>
</dbReference>
<dbReference type="Gene3D" id="3.40.50.300">
    <property type="entry name" value="P-loop containing nucleotide triphosphate hydrolases"/>
    <property type="match status" value="2"/>
</dbReference>
<keyword evidence="4 5" id="KW-0472">Membrane</keyword>
<feature type="domain" description="ABC transporter" evidence="6">
    <location>
        <begin position="243"/>
        <end position="451"/>
    </location>
</feature>
<feature type="domain" description="ABC transmembrane type-1" evidence="7">
    <location>
        <begin position="19"/>
        <end position="201"/>
    </location>
</feature>
<evidence type="ECO:0000259" key="6">
    <source>
        <dbReference type="PROSITE" id="PS50893"/>
    </source>
</evidence>